<dbReference type="SUPFAM" id="SSF52833">
    <property type="entry name" value="Thioredoxin-like"/>
    <property type="match status" value="1"/>
</dbReference>
<proteinExistence type="predicted"/>
<gene>
    <name evidence="2" type="ORF">A8926_4970</name>
</gene>
<dbReference type="Proteomes" id="UP000233786">
    <property type="component" value="Unassembled WGS sequence"/>
</dbReference>
<dbReference type="InterPro" id="IPR036249">
    <property type="entry name" value="Thioredoxin-like_sf"/>
</dbReference>
<keyword evidence="3" id="KW-1185">Reference proteome</keyword>
<evidence type="ECO:0000313" key="3">
    <source>
        <dbReference type="Proteomes" id="UP000233786"/>
    </source>
</evidence>
<dbReference type="STRING" id="994479.GCA_000194155_01457"/>
<dbReference type="InterPro" id="IPR001853">
    <property type="entry name" value="DSBA-like_thioredoxin_dom"/>
</dbReference>
<name>A0A2N3Y295_SACSN</name>
<dbReference type="AlphaFoldDB" id="A0A2N3Y295"/>
<comment type="caution">
    <text evidence="2">The sequence shown here is derived from an EMBL/GenBank/DDBJ whole genome shotgun (WGS) entry which is preliminary data.</text>
</comment>
<dbReference type="GO" id="GO:0016491">
    <property type="term" value="F:oxidoreductase activity"/>
    <property type="evidence" value="ECO:0007669"/>
    <property type="project" value="InterPro"/>
</dbReference>
<dbReference type="Gene3D" id="3.40.30.10">
    <property type="entry name" value="Glutaredoxin"/>
    <property type="match status" value="1"/>
</dbReference>
<evidence type="ECO:0000259" key="1">
    <source>
        <dbReference type="Pfam" id="PF01323"/>
    </source>
</evidence>
<evidence type="ECO:0000313" key="2">
    <source>
        <dbReference type="EMBL" id="PKW17048.1"/>
    </source>
</evidence>
<reference evidence="2" key="1">
    <citation type="submission" date="2017-12" db="EMBL/GenBank/DDBJ databases">
        <title>Sequencing the genomes of 1000 Actinobacteria strains.</title>
        <authorList>
            <person name="Klenk H.-P."/>
        </authorList>
    </citation>
    <scope>NUCLEOTIDE SEQUENCE [LARGE SCALE GENOMIC DNA]</scope>
    <source>
        <strain evidence="2">DSM 44228</strain>
    </source>
</reference>
<dbReference type="Pfam" id="PF01323">
    <property type="entry name" value="DSBA"/>
    <property type="match status" value="1"/>
</dbReference>
<organism evidence="2 3">
    <name type="scientific">Saccharopolyspora spinosa</name>
    <dbReference type="NCBI Taxonomy" id="60894"/>
    <lineage>
        <taxon>Bacteria</taxon>
        <taxon>Bacillati</taxon>
        <taxon>Actinomycetota</taxon>
        <taxon>Actinomycetes</taxon>
        <taxon>Pseudonocardiales</taxon>
        <taxon>Pseudonocardiaceae</taxon>
        <taxon>Saccharopolyspora</taxon>
    </lineage>
</organism>
<feature type="domain" description="DSBA-like thioredoxin" evidence="1">
    <location>
        <begin position="30"/>
        <end position="179"/>
    </location>
</feature>
<sequence>MTPFLRSWGTTKQDKDVDPKVTTSFAVTWDYRCPFARNAHEHLLTGQAAGADWQVRYLPFSLGQAHVEEGQPSVWEKPEQDSGIVALQAGVVVRDEFPDRFPAVHRALFEARHDGGLHLEDRSAIERVLADHGVPADTVFARIDDGAALEKVRCEHEEFVASHNVWGVPTFIADDQAVFVRLLNRAPQGADPAASIKAVERVVDLLTGWTDLNEFKHTYIPR</sequence>
<dbReference type="EMBL" id="PJNB01000001">
    <property type="protein sequence ID" value="PKW17048.1"/>
    <property type="molecule type" value="Genomic_DNA"/>
</dbReference>
<protein>
    <submittedName>
        <fullName evidence="2">DSBA-like thioredoxin domain-containing protein</fullName>
    </submittedName>
</protein>
<accession>A0A2N3Y295</accession>